<sequence length="253" mass="27853">MHAMFSTLLAAIAASNFVAVLGSPITTDVSIIARSNSGAKLRLPPFLDAEGHHESSYKSLPEGWAYGNWKETYSSQPAYLELQNYEFDSYPLVPQSEELPGQNVDLLSWTLENDTTLYTQYGIDTPKRSSDKSLGPNWDDVFDYVPTGDLSDQSNSYAYLAWGYDTDGVEYTVIYETAIAATGSPACIDIESRSTTGPSKETYDEIVAGLFALDNEEITELTRELEPLVHNGARDGFGPVECDEACRNNTLPE</sequence>
<protein>
    <submittedName>
        <fullName evidence="2">Uncharacterized protein</fullName>
    </submittedName>
</protein>
<name>A0A8K0UKC0_9AGAR</name>
<evidence type="ECO:0000313" key="2">
    <source>
        <dbReference type="EMBL" id="KAH8094500.1"/>
    </source>
</evidence>
<dbReference type="EMBL" id="JAEVFJ010000026">
    <property type="protein sequence ID" value="KAH8094500.1"/>
    <property type="molecule type" value="Genomic_DNA"/>
</dbReference>
<dbReference type="AlphaFoldDB" id="A0A8K0UKC0"/>
<proteinExistence type="predicted"/>
<accession>A0A8K0UKC0</accession>
<evidence type="ECO:0000313" key="3">
    <source>
        <dbReference type="Proteomes" id="UP000813824"/>
    </source>
</evidence>
<comment type="caution">
    <text evidence="2">The sequence shown here is derived from an EMBL/GenBank/DDBJ whole genome shotgun (WGS) entry which is preliminary data.</text>
</comment>
<gene>
    <name evidence="2" type="ORF">BXZ70DRAFT_947732</name>
</gene>
<keyword evidence="3" id="KW-1185">Reference proteome</keyword>
<dbReference type="OrthoDB" id="4821403at2759"/>
<dbReference type="Proteomes" id="UP000813824">
    <property type="component" value="Unassembled WGS sequence"/>
</dbReference>
<feature type="signal peptide" evidence="1">
    <location>
        <begin position="1"/>
        <end position="22"/>
    </location>
</feature>
<evidence type="ECO:0000256" key="1">
    <source>
        <dbReference type="SAM" id="SignalP"/>
    </source>
</evidence>
<keyword evidence="1" id="KW-0732">Signal</keyword>
<organism evidence="2 3">
    <name type="scientific">Cristinia sonorae</name>
    <dbReference type="NCBI Taxonomy" id="1940300"/>
    <lineage>
        <taxon>Eukaryota</taxon>
        <taxon>Fungi</taxon>
        <taxon>Dikarya</taxon>
        <taxon>Basidiomycota</taxon>
        <taxon>Agaricomycotina</taxon>
        <taxon>Agaricomycetes</taxon>
        <taxon>Agaricomycetidae</taxon>
        <taxon>Agaricales</taxon>
        <taxon>Pleurotineae</taxon>
        <taxon>Stephanosporaceae</taxon>
        <taxon>Cristinia</taxon>
    </lineage>
</organism>
<feature type="chain" id="PRO_5035433370" evidence="1">
    <location>
        <begin position="23"/>
        <end position="253"/>
    </location>
</feature>
<reference evidence="2" key="1">
    <citation type="journal article" date="2021" name="New Phytol.">
        <title>Evolutionary innovations through gain and loss of genes in the ectomycorrhizal Boletales.</title>
        <authorList>
            <person name="Wu G."/>
            <person name="Miyauchi S."/>
            <person name="Morin E."/>
            <person name="Kuo A."/>
            <person name="Drula E."/>
            <person name="Varga T."/>
            <person name="Kohler A."/>
            <person name="Feng B."/>
            <person name="Cao Y."/>
            <person name="Lipzen A."/>
            <person name="Daum C."/>
            <person name="Hundley H."/>
            <person name="Pangilinan J."/>
            <person name="Johnson J."/>
            <person name="Barry K."/>
            <person name="LaButti K."/>
            <person name="Ng V."/>
            <person name="Ahrendt S."/>
            <person name="Min B."/>
            <person name="Choi I.G."/>
            <person name="Park H."/>
            <person name="Plett J.M."/>
            <person name="Magnuson J."/>
            <person name="Spatafora J.W."/>
            <person name="Nagy L.G."/>
            <person name="Henrissat B."/>
            <person name="Grigoriev I.V."/>
            <person name="Yang Z.L."/>
            <person name="Xu J."/>
            <person name="Martin F.M."/>
        </authorList>
    </citation>
    <scope>NUCLEOTIDE SEQUENCE</scope>
    <source>
        <strain evidence="2">KKN 215</strain>
    </source>
</reference>